<dbReference type="Pfam" id="PF23195">
    <property type="entry name" value="UBQLN1"/>
    <property type="match status" value="1"/>
</dbReference>
<dbReference type="EMBL" id="LWDP01000022">
    <property type="protein sequence ID" value="ORD94390.1"/>
    <property type="molecule type" value="Genomic_DNA"/>
</dbReference>
<organism evidence="2 3">
    <name type="scientific">Enterospora canceri</name>
    <dbReference type="NCBI Taxonomy" id="1081671"/>
    <lineage>
        <taxon>Eukaryota</taxon>
        <taxon>Fungi</taxon>
        <taxon>Fungi incertae sedis</taxon>
        <taxon>Microsporidia</taxon>
        <taxon>Enterocytozoonidae</taxon>
        <taxon>Enterospora</taxon>
    </lineage>
</organism>
<sequence length="247" mass="28076">MEIRSNETVEDIKERAAALFQLQLAEVVLFYRNRSLNSDYKCCHELGIEEGVTIVVKRNVKVGEGRKESSMQEMLKNPAMKNMLKNPNTLKSIKKMFLANEENEDVKTSQLGALLNEEGIEDELERMTENTEYLNSQMRNADLAMAKLENMPGGMNMMSSMLKDVEDPLKRLQRKTYNAGSEMSTRQESFIPGKVKMNPHVQYRKQNASMIEKGFADGLMNIDALVKTGGNESQAIELVLEKLDQEQ</sequence>
<gene>
    <name evidence="2" type="primary">DSK2A</name>
    <name evidence="2" type="ORF">ECANGB1_776</name>
</gene>
<keyword evidence="3" id="KW-1185">Reference proteome</keyword>
<dbReference type="OrthoDB" id="267397at2759"/>
<feature type="domain" description="Ubiquitin-like" evidence="1">
    <location>
        <begin position="1"/>
        <end position="63"/>
    </location>
</feature>
<dbReference type="PANTHER" id="PTHR10677:SF3">
    <property type="entry name" value="FI07626P-RELATED"/>
    <property type="match status" value="1"/>
</dbReference>
<dbReference type="GO" id="GO:0031593">
    <property type="term" value="F:polyubiquitin modification-dependent protein binding"/>
    <property type="evidence" value="ECO:0007669"/>
    <property type="project" value="TreeGrafter"/>
</dbReference>
<accession>A0A1Y1S7E8</accession>
<protein>
    <submittedName>
        <fullName evidence="2">DSK2A</fullName>
    </submittedName>
</protein>
<evidence type="ECO:0000313" key="3">
    <source>
        <dbReference type="Proteomes" id="UP000192639"/>
    </source>
</evidence>
<dbReference type="GO" id="GO:0005829">
    <property type="term" value="C:cytosol"/>
    <property type="evidence" value="ECO:0007669"/>
    <property type="project" value="TreeGrafter"/>
</dbReference>
<dbReference type="Proteomes" id="UP000192639">
    <property type="component" value="Unassembled WGS sequence"/>
</dbReference>
<proteinExistence type="predicted"/>
<reference evidence="2 3" key="1">
    <citation type="journal article" date="2017" name="Environ. Microbiol.">
        <title>Decay of the glycolytic pathway and adaptation to intranuclear parasitism within Enterocytozoonidae microsporidia.</title>
        <authorList>
            <person name="Wiredu Boakye D."/>
            <person name="Jaroenlak P."/>
            <person name="Prachumwat A."/>
            <person name="Williams T.A."/>
            <person name="Bateman K.S."/>
            <person name="Itsathitphaisarn O."/>
            <person name="Sritunyalucksana K."/>
            <person name="Paszkiewicz K.H."/>
            <person name="Moore K.A."/>
            <person name="Stentiford G.D."/>
            <person name="Williams B.A."/>
        </authorList>
    </citation>
    <scope>NUCLEOTIDE SEQUENCE [LARGE SCALE GENOMIC DNA]</scope>
    <source>
        <strain evidence="2 3">GB1</strain>
    </source>
</reference>
<dbReference type="VEuPathDB" id="MicrosporidiaDB:ECANGB1_776"/>
<dbReference type="InterPro" id="IPR000626">
    <property type="entry name" value="Ubiquitin-like_dom"/>
</dbReference>
<dbReference type="SUPFAM" id="SSF46934">
    <property type="entry name" value="UBA-like"/>
    <property type="match status" value="1"/>
</dbReference>
<evidence type="ECO:0000313" key="2">
    <source>
        <dbReference type="EMBL" id="ORD94390.1"/>
    </source>
</evidence>
<dbReference type="PANTHER" id="PTHR10677">
    <property type="entry name" value="UBIQUILIN"/>
    <property type="match status" value="1"/>
</dbReference>
<dbReference type="PROSITE" id="PS50053">
    <property type="entry name" value="UBIQUITIN_2"/>
    <property type="match status" value="1"/>
</dbReference>
<dbReference type="Gene3D" id="1.10.8.10">
    <property type="entry name" value="DNA helicase RuvA subunit, C-terminal domain"/>
    <property type="match status" value="1"/>
</dbReference>
<dbReference type="InterPro" id="IPR009060">
    <property type="entry name" value="UBA-like_sf"/>
</dbReference>
<dbReference type="GO" id="GO:0006511">
    <property type="term" value="P:ubiquitin-dependent protein catabolic process"/>
    <property type="evidence" value="ECO:0007669"/>
    <property type="project" value="TreeGrafter"/>
</dbReference>
<dbReference type="Gene3D" id="3.10.20.90">
    <property type="entry name" value="Phosphatidylinositol 3-kinase Catalytic Subunit, Chain A, domain 1"/>
    <property type="match status" value="1"/>
</dbReference>
<dbReference type="InterPro" id="IPR015496">
    <property type="entry name" value="Ubiquilin"/>
</dbReference>
<dbReference type="InterPro" id="IPR029071">
    <property type="entry name" value="Ubiquitin-like_domsf"/>
</dbReference>
<comment type="caution">
    <text evidence="2">The sequence shown here is derived from an EMBL/GenBank/DDBJ whole genome shotgun (WGS) entry which is preliminary data.</text>
</comment>
<evidence type="ECO:0000259" key="1">
    <source>
        <dbReference type="PROSITE" id="PS50053"/>
    </source>
</evidence>
<dbReference type="AlphaFoldDB" id="A0A1Y1S7E8"/>
<dbReference type="SUPFAM" id="SSF54236">
    <property type="entry name" value="Ubiquitin-like"/>
    <property type="match status" value="1"/>
</dbReference>
<dbReference type="Pfam" id="PF00240">
    <property type="entry name" value="ubiquitin"/>
    <property type="match status" value="1"/>
</dbReference>
<name>A0A1Y1S7E8_9MICR</name>